<evidence type="ECO:0000256" key="1">
    <source>
        <dbReference type="ARBA" id="ARBA00005801"/>
    </source>
</evidence>
<dbReference type="Pfam" id="PF01478">
    <property type="entry name" value="Peptidase_A24"/>
    <property type="match status" value="1"/>
</dbReference>
<dbReference type="InterPro" id="IPR000045">
    <property type="entry name" value="Prepilin_IV_endopep_pep"/>
</dbReference>
<feature type="transmembrane region" description="Helical" evidence="2">
    <location>
        <begin position="37"/>
        <end position="55"/>
    </location>
</feature>
<dbReference type="PANTHER" id="PTHR30487">
    <property type="entry name" value="TYPE 4 PREPILIN-LIKE PROTEINS LEADER PEPTIDE-PROCESSING ENZYME"/>
    <property type="match status" value="1"/>
</dbReference>
<feature type="transmembrane region" description="Helical" evidence="2">
    <location>
        <begin position="132"/>
        <end position="152"/>
    </location>
</feature>
<accession>A0A374P8X4</accession>
<dbReference type="GO" id="GO:0005886">
    <property type="term" value="C:plasma membrane"/>
    <property type="evidence" value="ECO:0007669"/>
    <property type="project" value="TreeGrafter"/>
</dbReference>
<evidence type="ECO:0000256" key="2">
    <source>
        <dbReference type="SAM" id="Phobius"/>
    </source>
</evidence>
<dbReference type="EMBL" id="QSON01000004">
    <property type="protein sequence ID" value="RGJ05134.1"/>
    <property type="molecule type" value="Genomic_DNA"/>
</dbReference>
<evidence type="ECO:0000313" key="5">
    <source>
        <dbReference type="Proteomes" id="UP000263014"/>
    </source>
</evidence>
<feature type="transmembrane region" description="Helical" evidence="2">
    <location>
        <begin position="12"/>
        <end position="31"/>
    </location>
</feature>
<dbReference type="Proteomes" id="UP000263014">
    <property type="component" value="Unassembled WGS sequence"/>
</dbReference>
<dbReference type="Gene3D" id="1.20.120.1220">
    <property type="match status" value="1"/>
</dbReference>
<organism evidence="4 5">
    <name type="scientific">Hungatella hathewayi</name>
    <dbReference type="NCBI Taxonomy" id="154046"/>
    <lineage>
        <taxon>Bacteria</taxon>
        <taxon>Bacillati</taxon>
        <taxon>Bacillota</taxon>
        <taxon>Clostridia</taxon>
        <taxon>Lachnospirales</taxon>
        <taxon>Lachnospiraceae</taxon>
        <taxon>Hungatella</taxon>
    </lineage>
</organism>
<keyword evidence="2" id="KW-0472">Membrane</keyword>
<dbReference type="RefSeq" id="WP_117621039.1">
    <property type="nucleotide sequence ID" value="NZ_QSON01000004.1"/>
</dbReference>
<dbReference type="AlphaFoldDB" id="A0A374P8X4"/>
<feature type="domain" description="Prepilin type IV endopeptidase peptidase" evidence="3">
    <location>
        <begin position="45"/>
        <end position="148"/>
    </location>
</feature>
<protein>
    <submittedName>
        <fullName evidence="4">Prepilin peptidase</fullName>
    </submittedName>
</protein>
<feature type="transmembrane region" description="Helical" evidence="2">
    <location>
        <begin position="67"/>
        <end position="85"/>
    </location>
</feature>
<evidence type="ECO:0000313" key="4">
    <source>
        <dbReference type="EMBL" id="RGJ05134.1"/>
    </source>
</evidence>
<keyword evidence="2" id="KW-0812">Transmembrane</keyword>
<dbReference type="GO" id="GO:0004190">
    <property type="term" value="F:aspartic-type endopeptidase activity"/>
    <property type="evidence" value="ECO:0007669"/>
    <property type="project" value="InterPro"/>
</dbReference>
<keyword evidence="2" id="KW-1133">Transmembrane helix</keyword>
<evidence type="ECO:0000259" key="3">
    <source>
        <dbReference type="Pfam" id="PF01478"/>
    </source>
</evidence>
<feature type="transmembrane region" description="Helical" evidence="2">
    <location>
        <begin position="164"/>
        <end position="187"/>
    </location>
</feature>
<gene>
    <name evidence="4" type="ORF">DXD79_09490</name>
</gene>
<dbReference type="InterPro" id="IPR050882">
    <property type="entry name" value="Prepilin_peptidase/N-MTase"/>
</dbReference>
<sequence>MKTEEEHMGSSIPRRVVAAAVALFLAGITWYHCGGLGLRAVMIWMVCLILAAIAYTDFKTMRIPNRMTAALLIPAFLSLVTEPGITLLSRAMGGLAVSLPMYLMTLAVPESFGGGDIKLMAVCGLILGGPRIIAAAFLAVVSGGCYAIWLLASHKAGRGSHFAFGPFLAAGVVISLLYGDKLLAWYLGFLRG</sequence>
<proteinExistence type="inferred from homology"/>
<name>A0A374P8X4_9FIRM</name>
<comment type="caution">
    <text evidence="4">The sequence shown here is derived from an EMBL/GenBank/DDBJ whole genome shotgun (WGS) entry which is preliminary data.</text>
</comment>
<dbReference type="GO" id="GO:0006465">
    <property type="term" value="P:signal peptide processing"/>
    <property type="evidence" value="ECO:0007669"/>
    <property type="project" value="TreeGrafter"/>
</dbReference>
<dbReference type="PANTHER" id="PTHR30487:SF0">
    <property type="entry name" value="PREPILIN LEADER PEPTIDASE_N-METHYLTRANSFERASE-RELATED"/>
    <property type="match status" value="1"/>
</dbReference>
<reference evidence="4 5" key="1">
    <citation type="submission" date="2018-08" db="EMBL/GenBank/DDBJ databases">
        <title>A genome reference for cultivated species of the human gut microbiota.</title>
        <authorList>
            <person name="Zou Y."/>
            <person name="Xue W."/>
            <person name="Luo G."/>
        </authorList>
    </citation>
    <scope>NUCLEOTIDE SEQUENCE [LARGE SCALE GENOMIC DNA]</scope>
    <source>
        <strain evidence="4 5">TM09-12</strain>
    </source>
</reference>
<comment type="similarity">
    <text evidence="1">Belongs to the peptidase A24 family.</text>
</comment>